<dbReference type="PANTHER" id="PTHR47957">
    <property type="entry name" value="ATP-DEPENDENT HELICASE HRQ1"/>
    <property type="match status" value="1"/>
</dbReference>
<dbReference type="OrthoDB" id="9774462at2"/>
<dbReference type="RefSeq" id="WP_068543961.1">
    <property type="nucleotide sequence ID" value="NZ_LSFI01000082.1"/>
</dbReference>
<dbReference type="GO" id="GO:0036297">
    <property type="term" value="P:interstrand cross-link repair"/>
    <property type="evidence" value="ECO:0007669"/>
    <property type="project" value="TreeGrafter"/>
</dbReference>
<dbReference type="Gene3D" id="3.40.50.300">
    <property type="entry name" value="P-loop containing nucleotide triphosphate hydrolases"/>
    <property type="match status" value="1"/>
</dbReference>
<name>A0A177E5J8_9BACT</name>
<dbReference type="GO" id="GO:0005524">
    <property type="term" value="F:ATP binding"/>
    <property type="evidence" value="ECO:0007669"/>
    <property type="project" value="InterPro"/>
</dbReference>
<comment type="caution">
    <text evidence="2">The sequence shown here is derived from an EMBL/GenBank/DDBJ whole genome shotgun (WGS) entry which is preliminary data.</text>
</comment>
<dbReference type="PANTHER" id="PTHR47957:SF3">
    <property type="entry name" value="ATP-DEPENDENT HELICASE HRQ1"/>
    <property type="match status" value="1"/>
</dbReference>
<organism evidence="2 3">
    <name type="scientific">Thermodesulfatator autotrophicus</name>
    <dbReference type="NCBI Taxonomy" id="1795632"/>
    <lineage>
        <taxon>Bacteria</taxon>
        <taxon>Pseudomonadati</taxon>
        <taxon>Thermodesulfobacteriota</taxon>
        <taxon>Thermodesulfobacteria</taxon>
        <taxon>Thermodesulfobacteriales</taxon>
        <taxon>Thermodesulfatatoraceae</taxon>
        <taxon>Thermodesulfatator</taxon>
    </lineage>
</organism>
<dbReference type="GO" id="GO:0003676">
    <property type="term" value="F:nucleic acid binding"/>
    <property type="evidence" value="ECO:0007669"/>
    <property type="project" value="InterPro"/>
</dbReference>
<dbReference type="Proteomes" id="UP000076964">
    <property type="component" value="Unassembled WGS sequence"/>
</dbReference>
<dbReference type="GO" id="GO:0043138">
    <property type="term" value="F:3'-5' DNA helicase activity"/>
    <property type="evidence" value="ECO:0007669"/>
    <property type="project" value="TreeGrafter"/>
</dbReference>
<keyword evidence="3" id="KW-1185">Reference proteome</keyword>
<dbReference type="EMBL" id="LSFI01000082">
    <property type="protein sequence ID" value="OAG26720.1"/>
    <property type="molecule type" value="Genomic_DNA"/>
</dbReference>
<feature type="domain" description="DEAD/DEAH-box helicase" evidence="1">
    <location>
        <begin position="93"/>
        <end position="136"/>
    </location>
</feature>
<evidence type="ECO:0000313" key="2">
    <source>
        <dbReference type="EMBL" id="OAG26720.1"/>
    </source>
</evidence>
<protein>
    <recommendedName>
        <fullName evidence="1">DEAD/DEAH-box helicase domain-containing protein</fullName>
    </recommendedName>
</protein>
<dbReference type="SUPFAM" id="SSF52540">
    <property type="entry name" value="P-loop containing nucleoside triphosphate hydrolases"/>
    <property type="match status" value="1"/>
</dbReference>
<dbReference type="Pfam" id="PF00270">
    <property type="entry name" value="DEAD"/>
    <property type="match status" value="1"/>
</dbReference>
<dbReference type="InterPro" id="IPR027417">
    <property type="entry name" value="P-loop_NTPase"/>
</dbReference>
<dbReference type="InterPro" id="IPR011545">
    <property type="entry name" value="DEAD/DEAH_box_helicase_dom"/>
</dbReference>
<accession>A0A177E5J8</accession>
<dbReference type="STRING" id="1795632.TH606_10830"/>
<sequence>MPLNPVQFGKDVIDQFGRYLLTTFPVADPGLRQQFKEGLSFGLGGKERLAKGPYVYLSRPFVEGPTLRELIADPSIDLHPALAGIFNFERLYKHQEEALRAVKTGNHVIIATGTGSGKTEGFLLPIIDKCLKARDRGGEHRTYCYPDLPHERPGKRPA</sequence>
<evidence type="ECO:0000313" key="3">
    <source>
        <dbReference type="Proteomes" id="UP000076964"/>
    </source>
</evidence>
<dbReference type="GO" id="GO:0006289">
    <property type="term" value="P:nucleotide-excision repair"/>
    <property type="evidence" value="ECO:0007669"/>
    <property type="project" value="TreeGrafter"/>
</dbReference>
<evidence type="ECO:0000259" key="1">
    <source>
        <dbReference type="Pfam" id="PF00270"/>
    </source>
</evidence>
<reference evidence="2 3" key="1">
    <citation type="submission" date="2016-02" db="EMBL/GenBank/DDBJ databases">
        <title>Draft genome sequence of Thermodesulfatator sp. S606.</title>
        <authorList>
            <person name="Lai Q."/>
            <person name="Cao J."/>
            <person name="Dupont S."/>
            <person name="Shao Z."/>
            <person name="Jebbar M."/>
            <person name="Alain K."/>
        </authorList>
    </citation>
    <scope>NUCLEOTIDE SEQUENCE [LARGE SCALE GENOMIC DNA]</scope>
    <source>
        <strain evidence="2 3">S606</strain>
    </source>
</reference>
<gene>
    <name evidence="2" type="ORF">TH606_10830</name>
</gene>
<proteinExistence type="predicted"/>
<dbReference type="AlphaFoldDB" id="A0A177E5J8"/>